<proteinExistence type="predicted"/>
<evidence type="ECO:0000313" key="2">
    <source>
        <dbReference type="EMBL" id="MFD0915431.1"/>
    </source>
</evidence>
<gene>
    <name evidence="2" type="ORF">ACFQ14_03325</name>
</gene>
<keyword evidence="3" id="KW-1185">Reference proteome</keyword>
<feature type="region of interest" description="Disordered" evidence="1">
    <location>
        <begin position="429"/>
        <end position="483"/>
    </location>
</feature>
<reference evidence="3" key="1">
    <citation type="journal article" date="2019" name="Int. J. Syst. Evol. Microbiol.">
        <title>The Global Catalogue of Microorganisms (GCM) 10K type strain sequencing project: providing services to taxonomists for standard genome sequencing and annotation.</title>
        <authorList>
            <consortium name="The Broad Institute Genomics Platform"/>
            <consortium name="The Broad Institute Genome Sequencing Center for Infectious Disease"/>
            <person name="Wu L."/>
            <person name="Ma J."/>
        </authorList>
    </citation>
    <scope>NUCLEOTIDE SEQUENCE [LARGE SCALE GENOMIC DNA]</scope>
    <source>
        <strain evidence="3">CCUG 60023</strain>
    </source>
</reference>
<dbReference type="RefSeq" id="WP_377211273.1">
    <property type="nucleotide sequence ID" value="NZ_JBHTJV010000002.1"/>
</dbReference>
<feature type="region of interest" description="Disordered" evidence="1">
    <location>
        <begin position="1"/>
        <end position="57"/>
    </location>
</feature>
<organism evidence="2 3">
    <name type="scientific">Pseudahrensia aquimaris</name>
    <dbReference type="NCBI Taxonomy" id="744461"/>
    <lineage>
        <taxon>Bacteria</taxon>
        <taxon>Pseudomonadati</taxon>
        <taxon>Pseudomonadota</taxon>
        <taxon>Alphaproteobacteria</taxon>
        <taxon>Hyphomicrobiales</taxon>
        <taxon>Ahrensiaceae</taxon>
        <taxon>Pseudahrensia</taxon>
    </lineage>
</organism>
<evidence type="ECO:0008006" key="4">
    <source>
        <dbReference type="Google" id="ProtNLM"/>
    </source>
</evidence>
<feature type="compositionally biased region" description="Basic residues" evidence="1">
    <location>
        <begin position="433"/>
        <end position="446"/>
    </location>
</feature>
<name>A0ABW3FF27_9HYPH</name>
<feature type="compositionally biased region" description="Basic and acidic residues" evidence="1">
    <location>
        <begin position="447"/>
        <end position="457"/>
    </location>
</feature>
<comment type="caution">
    <text evidence="2">The sequence shown here is derived from an EMBL/GenBank/DDBJ whole genome shotgun (WGS) entry which is preliminary data.</text>
</comment>
<feature type="compositionally biased region" description="Basic and acidic residues" evidence="1">
    <location>
        <begin position="18"/>
        <end position="44"/>
    </location>
</feature>
<dbReference type="Proteomes" id="UP001597101">
    <property type="component" value="Unassembled WGS sequence"/>
</dbReference>
<evidence type="ECO:0000313" key="3">
    <source>
        <dbReference type="Proteomes" id="UP001597101"/>
    </source>
</evidence>
<accession>A0ABW3FF27</accession>
<dbReference type="EMBL" id="JBHTJV010000002">
    <property type="protein sequence ID" value="MFD0915431.1"/>
    <property type="molecule type" value="Genomic_DNA"/>
</dbReference>
<feature type="compositionally biased region" description="Polar residues" evidence="1">
    <location>
        <begin position="468"/>
        <end position="483"/>
    </location>
</feature>
<sequence length="483" mass="53695">MKLPNQRPTTLPAPETQDDTKRRDTFDTSLKKEQQAAPSDRIEISENSPTGGGPTYEKSKVLIDLLPNQSSDPLSATLAEPLPEMLGNGGSREFVSFALCNLGESLRLRTVDIDLLAASISSRPIIEHMPMPHAIAQLCIWVDGISNGTPTTPTTYDVTFSKLAKRFVGSALNAHNAVPLARKIKQHAGGLASGTKSVYNSSAAFAFAKLAIDASNTQDQIAYLAAFLIADSKLFDPTKFHVSQTRSSRYPNQLGDNELCRIEKYLRESSSALSEVAGHMLHAIRETGMRPIELNNFDTGQNEEGVMWVRIENCKYSQDGLRAHGPHRTLFFEEPSERLIIALQETYDLAWGMHDEDWRVLLNAAQRLLKIACQKIWATKKEYKHHNHRLYDGRHQFAADVKLAYENHPDKGRIVAALMGHAIDTTADEHYAKKSVGRKGGKRPRPSPKDVKQVSEVKKKKTAKRLNQLLNRSGSSKLNGPKK</sequence>
<evidence type="ECO:0000256" key="1">
    <source>
        <dbReference type="SAM" id="MobiDB-lite"/>
    </source>
</evidence>
<protein>
    <recommendedName>
        <fullName evidence="4">Tyr recombinase domain-containing protein</fullName>
    </recommendedName>
</protein>